<dbReference type="SUPFAM" id="SSF102198">
    <property type="entry name" value="Putative cyclase"/>
    <property type="match status" value="1"/>
</dbReference>
<dbReference type="KEGG" id="nti:DNFV4_02336"/>
<dbReference type="RefSeq" id="WP_289268665.1">
    <property type="nucleotide sequence ID" value="NZ_OX365700.1"/>
</dbReference>
<feature type="chain" id="PRO_5041681753" evidence="1">
    <location>
        <begin position="26"/>
        <end position="268"/>
    </location>
</feature>
<evidence type="ECO:0000256" key="1">
    <source>
        <dbReference type="SAM" id="SignalP"/>
    </source>
</evidence>
<organism evidence="2 3">
    <name type="scientific">Nitrospira tepida</name>
    <dbReference type="NCBI Taxonomy" id="2973512"/>
    <lineage>
        <taxon>Bacteria</taxon>
        <taxon>Pseudomonadati</taxon>
        <taxon>Nitrospirota</taxon>
        <taxon>Nitrospiria</taxon>
        <taxon>Nitrospirales</taxon>
        <taxon>Nitrospiraceae</taxon>
        <taxon>Nitrospira</taxon>
    </lineage>
</organism>
<evidence type="ECO:0000313" key="3">
    <source>
        <dbReference type="Proteomes" id="UP001179121"/>
    </source>
</evidence>
<dbReference type="PANTHER" id="PTHR43564:SF2">
    <property type="entry name" value="BLR6059 PROTEIN"/>
    <property type="match status" value="1"/>
</dbReference>
<dbReference type="Pfam" id="PF04199">
    <property type="entry name" value="Cyclase"/>
    <property type="match status" value="1"/>
</dbReference>
<evidence type="ECO:0000313" key="2">
    <source>
        <dbReference type="EMBL" id="CAI4031913.1"/>
    </source>
</evidence>
<reference evidence="2" key="1">
    <citation type="submission" date="2022-10" db="EMBL/GenBank/DDBJ databases">
        <authorList>
            <person name="Koch H."/>
        </authorList>
    </citation>
    <scope>NUCLEOTIDE SEQUENCE</scope>
    <source>
        <strain evidence="2">DNF</strain>
    </source>
</reference>
<feature type="signal peptide" evidence="1">
    <location>
        <begin position="1"/>
        <end position="25"/>
    </location>
</feature>
<dbReference type="AlphaFoldDB" id="A0AA86MZG1"/>
<dbReference type="GO" id="GO:0004061">
    <property type="term" value="F:arylformamidase activity"/>
    <property type="evidence" value="ECO:0007669"/>
    <property type="project" value="InterPro"/>
</dbReference>
<dbReference type="InterPro" id="IPR037175">
    <property type="entry name" value="KFase_sf"/>
</dbReference>
<dbReference type="Proteomes" id="UP001179121">
    <property type="component" value="Chromosome"/>
</dbReference>
<dbReference type="EMBL" id="OX365700">
    <property type="protein sequence ID" value="CAI4031913.1"/>
    <property type="molecule type" value="Genomic_DNA"/>
</dbReference>
<accession>A0AA86MZG1</accession>
<dbReference type="GO" id="GO:0019441">
    <property type="term" value="P:L-tryptophan catabolic process to kynurenine"/>
    <property type="evidence" value="ECO:0007669"/>
    <property type="project" value="InterPro"/>
</dbReference>
<keyword evidence="3" id="KW-1185">Reference proteome</keyword>
<sequence length="268" mass="29405">MARMNGKSVLLSMAAWVVLTSSAQAELDDRSIIDLTYPFDEHTIYWPHNKPFAWEQTSWGPSSGGYWYASGQFCTAEHGGTHLDAPIHFAKDGLTLDEIPLQKLIGPAVVIDVSEAAKQDRDYRMTVADIQGWEKAYGRIPDGAIVLMRTGWGQFWPDRKAYLGSQTPDDAATLHFPGFSKEAAVYLTSGRRIDGIGIDTASMDHGPSRDFIVHQIVNGANLYGLENLANLDQLPQKGATLILLPMKIKGGSGGPVRVIALLPQEIKR</sequence>
<dbReference type="Gene3D" id="3.50.30.50">
    <property type="entry name" value="Putative cyclase"/>
    <property type="match status" value="1"/>
</dbReference>
<name>A0AA86MZG1_9BACT</name>
<gene>
    <name evidence="2" type="ORF">DNFV4_02336</name>
</gene>
<dbReference type="InterPro" id="IPR007325">
    <property type="entry name" value="KFase/CYL"/>
</dbReference>
<proteinExistence type="predicted"/>
<protein>
    <submittedName>
        <fullName evidence="2">Cyclase</fullName>
    </submittedName>
</protein>
<keyword evidence="1" id="KW-0732">Signal</keyword>
<dbReference type="PANTHER" id="PTHR43564">
    <property type="entry name" value="KYNURENINE FORMAMIDASE-LIKE PROTEIN"/>
    <property type="match status" value="1"/>
</dbReference>